<dbReference type="AlphaFoldDB" id="F4KZQ8"/>
<dbReference type="Proteomes" id="UP000008461">
    <property type="component" value="Chromosome"/>
</dbReference>
<name>F4KZQ8_HALH1</name>
<accession>F4KZQ8</accession>
<dbReference type="Gene3D" id="2.60.40.1120">
    <property type="entry name" value="Carboxypeptidase-like, regulatory domain"/>
    <property type="match status" value="1"/>
</dbReference>
<comment type="similarity">
    <text evidence="4">Belongs to the TonB-dependent receptor family.</text>
</comment>
<dbReference type="Pfam" id="PF13715">
    <property type="entry name" value="CarbopepD_reg_2"/>
    <property type="match status" value="1"/>
</dbReference>
<evidence type="ECO:0000313" key="8">
    <source>
        <dbReference type="Proteomes" id="UP000008461"/>
    </source>
</evidence>
<sequence>MLLALFLFAGSLFAQKNHSISGKIIDALSNEALIGATIQIAGTDLGTISDANGLFNLTGITAEEIVIKVAFIGYEPYTQRHNFTKNPAPVFRIKLQPSALSLAEVQIEGKAAGQIRAMIDQKKAENIKNIVSAEQIATFPDMNAAEVMQRIPGITLQRDQGEGRFVQLRGTPPELTNFNVNGEQVPSPQGGVRYVGMDIIPADQIDFIEVSKVMTPDMDADGIGGSVNIKTKEAADEIPDVRATLASGYNNLRQTPNYQFQFTYGQRFGKFGFNLNSSFFQNNQGTDNIEYEFVKGPFFGNQNAGVNNFKVQYREMQLRHYDIIRTRISVSPTFDFRFNKGSFIYLRAMYNSFNDDETRRRLIYELDDALSETYYLYGGVVHDVRDRVKKQGLYTLSLGGEHKIGKATFDYQVFYALAEEKEPERLEAAFESPGQAIAISIDTSDRAYPRATLPNASNAGNATRYGDFTLDELLLENRLVTDKNFTPRFNLSIPYNFSTSSKGYVKFGGKIRMKDKTRDIRSESFGAYTAQSILYPGVGPKLSLETVNDGFREDNLLNQGYVLEYMPSPTLLKDFYEYYPQHFVYDRNATRTQSFGEDYTAKERIYAAYGMFRHDFDRLMVLGGLRFEQTDIEYQGAKILLNGNRFVGIDTLSDKRTHRFLLPQIQLKYAVNENFNLRAAATSTYSRPNFDDVLPYREQDREAVKFGNPNLRYPKSLNLDFLAERYFAKGLISGGLFYKKIDDFVFFFKRFAHEGDPKDFGLVEITKAINGNQASVYGAELQAQFKFDFLPGFLKNFGVYTNYTYTFSEAKINQRLPANFTDAVVVFGEDDVDFFDPDQAQETISLPGQARHTANFALFFDSKKFFTRLTANYHDAFLYQLGADSDLDEYYDEEFRLDLTANYDLSKNLNVFSDFINITNTPLRYYLGNSTRIKQQEFYSWWCRVGLKLNF</sequence>
<dbReference type="EMBL" id="CP002691">
    <property type="protein sequence ID" value="AEE50494.1"/>
    <property type="molecule type" value="Genomic_DNA"/>
</dbReference>
<keyword evidence="3" id="KW-0998">Cell outer membrane</keyword>
<proteinExistence type="inferred from homology"/>
<dbReference type="Gene3D" id="2.170.130.10">
    <property type="entry name" value="TonB-dependent receptor, plug domain"/>
    <property type="match status" value="1"/>
</dbReference>
<keyword evidence="4" id="KW-0798">TonB box</keyword>
<reference evidence="7 8" key="1">
    <citation type="journal article" date="2011" name="Stand. Genomic Sci.">
        <title>Complete genome sequence of Haliscomenobacter hydrossis type strain (O).</title>
        <authorList>
            <consortium name="US DOE Joint Genome Institute (JGI-PGF)"/>
            <person name="Daligault H."/>
            <person name="Lapidus A."/>
            <person name="Zeytun A."/>
            <person name="Nolan M."/>
            <person name="Lucas S."/>
            <person name="Del Rio T.G."/>
            <person name="Tice H."/>
            <person name="Cheng J.F."/>
            <person name="Tapia R."/>
            <person name="Han C."/>
            <person name="Goodwin L."/>
            <person name="Pitluck S."/>
            <person name="Liolios K."/>
            <person name="Pagani I."/>
            <person name="Ivanova N."/>
            <person name="Huntemann M."/>
            <person name="Mavromatis K."/>
            <person name="Mikhailova N."/>
            <person name="Pati A."/>
            <person name="Chen A."/>
            <person name="Palaniappan K."/>
            <person name="Land M."/>
            <person name="Hauser L."/>
            <person name="Brambilla E.M."/>
            <person name="Rohde M."/>
            <person name="Verbarg S."/>
            <person name="Goker M."/>
            <person name="Bristow J."/>
            <person name="Eisen J.A."/>
            <person name="Markowitz V."/>
            <person name="Hugenholtz P."/>
            <person name="Kyrpides N.C."/>
            <person name="Klenk H.P."/>
            <person name="Woyke T."/>
        </authorList>
    </citation>
    <scope>NUCLEOTIDE SEQUENCE [LARGE SCALE GENOMIC DNA]</scope>
    <source>
        <strain evidence="8">ATCC 27775 / DSM 1100 / LMG 10767 / O</strain>
    </source>
</reference>
<dbReference type="InterPro" id="IPR036942">
    <property type="entry name" value="Beta-barrel_TonB_sf"/>
</dbReference>
<dbReference type="KEGG" id="hhy:Halhy_2625"/>
<dbReference type="Gene3D" id="2.40.170.20">
    <property type="entry name" value="TonB-dependent receptor, beta-barrel domain"/>
    <property type="match status" value="1"/>
</dbReference>
<evidence type="ECO:0000259" key="5">
    <source>
        <dbReference type="Pfam" id="PF00593"/>
    </source>
</evidence>
<dbReference type="SUPFAM" id="SSF56935">
    <property type="entry name" value="Porins"/>
    <property type="match status" value="1"/>
</dbReference>
<reference key="2">
    <citation type="submission" date="2011-04" db="EMBL/GenBank/DDBJ databases">
        <title>Complete sequence of chromosome of Haliscomenobacter hydrossis DSM 1100.</title>
        <authorList>
            <consortium name="US DOE Joint Genome Institute (JGI-PGF)"/>
            <person name="Lucas S."/>
            <person name="Han J."/>
            <person name="Lapidus A."/>
            <person name="Bruce D."/>
            <person name="Goodwin L."/>
            <person name="Pitluck S."/>
            <person name="Peters L."/>
            <person name="Kyrpides N."/>
            <person name="Mavromatis K."/>
            <person name="Ivanova N."/>
            <person name="Ovchinnikova G."/>
            <person name="Pagani I."/>
            <person name="Daligault H."/>
            <person name="Detter J.C."/>
            <person name="Han C."/>
            <person name="Land M."/>
            <person name="Hauser L."/>
            <person name="Markowitz V."/>
            <person name="Cheng J.-F."/>
            <person name="Hugenholtz P."/>
            <person name="Woyke T."/>
            <person name="Wu D."/>
            <person name="Verbarg S."/>
            <person name="Frueling A."/>
            <person name="Brambilla E."/>
            <person name="Klenk H.-P."/>
            <person name="Eisen J.A."/>
        </authorList>
    </citation>
    <scope>NUCLEOTIDE SEQUENCE</scope>
    <source>
        <strain>DSM 1100</strain>
    </source>
</reference>
<keyword evidence="7" id="KW-0675">Receptor</keyword>
<feature type="domain" description="TonB-dependent receptor-like beta-barrel" evidence="5">
    <location>
        <begin position="453"/>
        <end position="912"/>
    </location>
</feature>
<organism evidence="7 8">
    <name type="scientific">Haliscomenobacter hydrossis (strain ATCC 27775 / DSM 1100 / LMG 10767 / O)</name>
    <dbReference type="NCBI Taxonomy" id="760192"/>
    <lineage>
        <taxon>Bacteria</taxon>
        <taxon>Pseudomonadati</taxon>
        <taxon>Bacteroidota</taxon>
        <taxon>Saprospiria</taxon>
        <taxon>Saprospirales</taxon>
        <taxon>Haliscomenobacteraceae</taxon>
        <taxon>Haliscomenobacter</taxon>
    </lineage>
</organism>
<dbReference type="InterPro" id="IPR008969">
    <property type="entry name" value="CarboxyPept-like_regulatory"/>
</dbReference>
<comment type="subcellular location">
    <subcellularLocation>
        <location evidence="1 4">Cell outer membrane</location>
    </subcellularLocation>
</comment>
<dbReference type="GO" id="GO:0009279">
    <property type="term" value="C:cell outer membrane"/>
    <property type="evidence" value="ECO:0007669"/>
    <property type="project" value="UniProtKB-SubCell"/>
</dbReference>
<gene>
    <name evidence="7" type="ordered locus">Halhy_2625</name>
</gene>
<dbReference type="PANTHER" id="PTHR40980">
    <property type="entry name" value="PLUG DOMAIN-CONTAINING PROTEIN"/>
    <property type="match status" value="1"/>
</dbReference>
<evidence type="ECO:0000256" key="3">
    <source>
        <dbReference type="ARBA" id="ARBA00023237"/>
    </source>
</evidence>
<evidence type="ECO:0000256" key="2">
    <source>
        <dbReference type="ARBA" id="ARBA00023136"/>
    </source>
</evidence>
<dbReference type="PANTHER" id="PTHR40980:SF4">
    <property type="entry name" value="TONB-DEPENDENT RECEPTOR-LIKE BETA-BARREL DOMAIN-CONTAINING PROTEIN"/>
    <property type="match status" value="1"/>
</dbReference>
<dbReference type="eggNOG" id="COG4771">
    <property type="taxonomic scope" value="Bacteria"/>
</dbReference>
<dbReference type="SUPFAM" id="SSF49464">
    <property type="entry name" value="Carboxypeptidase regulatory domain-like"/>
    <property type="match status" value="1"/>
</dbReference>
<dbReference type="STRING" id="760192.Halhy_2625"/>
<dbReference type="InterPro" id="IPR000531">
    <property type="entry name" value="Beta-barrel_TonB"/>
</dbReference>
<dbReference type="NCBIfam" id="TIGR01782">
    <property type="entry name" value="TonB-Xanth-Caul"/>
    <property type="match status" value="1"/>
</dbReference>
<dbReference type="Pfam" id="PF07715">
    <property type="entry name" value="Plug"/>
    <property type="match status" value="1"/>
</dbReference>
<evidence type="ECO:0000256" key="4">
    <source>
        <dbReference type="RuleBase" id="RU003357"/>
    </source>
</evidence>
<dbReference type="eggNOG" id="COG1629">
    <property type="taxonomic scope" value="Bacteria"/>
</dbReference>
<feature type="domain" description="TonB-dependent receptor plug" evidence="6">
    <location>
        <begin position="123"/>
        <end position="225"/>
    </location>
</feature>
<keyword evidence="8" id="KW-1185">Reference proteome</keyword>
<dbReference type="InterPro" id="IPR012910">
    <property type="entry name" value="Plug_dom"/>
</dbReference>
<dbReference type="InterPro" id="IPR037066">
    <property type="entry name" value="Plug_dom_sf"/>
</dbReference>
<dbReference type="Pfam" id="PF00593">
    <property type="entry name" value="TonB_dep_Rec_b-barrel"/>
    <property type="match status" value="1"/>
</dbReference>
<evidence type="ECO:0000313" key="7">
    <source>
        <dbReference type="EMBL" id="AEE50494.1"/>
    </source>
</evidence>
<evidence type="ECO:0000259" key="6">
    <source>
        <dbReference type="Pfam" id="PF07715"/>
    </source>
</evidence>
<protein>
    <submittedName>
        <fullName evidence="7">TonB-dependent receptor</fullName>
    </submittedName>
</protein>
<evidence type="ECO:0000256" key="1">
    <source>
        <dbReference type="ARBA" id="ARBA00004442"/>
    </source>
</evidence>
<dbReference type="InterPro" id="IPR010104">
    <property type="entry name" value="TonB_rcpt_bac"/>
</dbReference>
<dbReference type="HOGENOM" id="CLU_006935_1_2_10"/>
<keyword evidence="2 4" id="KW-0472">Membrane</keyword>